<name>A0A378RPX7_MYROD</name>
<proteinExistence type="predicted"/>
<dbReference type="EMBL" id="UGQL01000001">
    <property type="protein sequence ID" value="STZ27700.1"/>
    <property type="molecule type" value="Genomic_DNA"/>
</dbReference>
<dbReference type="Proteomes" id="UP000255024">
    <property type="component" value="Unassembled WGS sequence"/>
</dbReference>
<dbReference type="AlphaFoldDB" id="A0A378RPX7"/>
<evidence type="ECO:0000313" key="2">
    <source>
        <dbReference type="Proteomes" id="UP000255024"/>
    </source>
</evidence>
<reference evidence="1 2" key="1">
    <citation type="submission" date="2018-06" db="EMBL/GenBank/DDBJ databases">
        <authorList>
            <consortium name="Pathogen Informatics"/>
            <person name="Doyle S."/>
        </authorList>
    </citation>
    <scope>NUCLEOTIDE SEQUENCE [LARGE SCALE GENOMIC DNA]</scope>
    <source>
        <strain evidence="1 2">NCTC11179</strain>
    </source>
</reference>
<gene>
    <name evidence="1" type="ORF">NCTC11179_01236</name>
</gene>
<evidence type="ECO:0000313" key="1">
    <source>
        <dbReference type="EMBL" id="STZ27700.1"/>
    </source>
</evidence>
<keyword evidence="2" id="KW-1185">Reference proteome</keyword>
<organism evidence="1 2">
    <name type="scientific">Myroides odoratus</name>
    <name type="common">Flavobacterium odoratum</name>
    <dbReference type="NCBI Taxonomy" id="256"/>
    <lineage>
        <taxon>Bacteria</taxon>
        <taxon>Pseudomonadati</taxon>
        <taxon>Bacteroidota</taxon>
        <taxon>Flavobacteriia</taxon>
        <taxon>Flavobacteriales</taxon>
        <taxon>Flavobacteriaceae</taxon>
        <taxon>Myroides</taxon>
    </lineage>
</organism>
<accession>A0A378RPX7</accession>
<protein>
    <submittedName>
        <fullName evidence="1">Uncharacterized protein</fullName>
    </submittedName>
</protein>
<sequence>MGAFFVYTSTSPYRFDRVERHKPYQNDRVYFVPFAAFFYKMLIYM</sequence>